<organism evidence="1 2">
    <name type="scientific">Trichomalopsis sarcophagae</name>
    <dbReference type="NCBI Taxonomy" id="543379"/>
    <lineage>
        <taxon>Eukaryota</taxon>
        <taxon>Metazoa</taxon>
        <taxon>Ecdysozoa</taxon>
        <taxon>Arthropoda</taxon>
        <taxon>Hexapoda</taxon>
        <taxon>Insecta</taxon>
        <taxon>Pterygota</taxon>
        <taxon>Neoptera</taxon>
        <taxon>Endopterygota</taxon>
        <taxon>Hymenoptera</taxon>
        <taxon>Apocrita</taxon>
        <taxon>Proctotrupomorpha</taxon>
        <taxon>Chalcidoidea</taxon>
        <taxon>Pteromalidae</taxon>
        <taxon>Pteromalinae</taxon>
        <taxon>Trichomalopsis</taxon>
    </lineage>
</organism>
<name>A0A232EU80_9HYME</name>
<dbReference type="Proteomes" id="UP000215335">
    <property type="component" value="Unassembled WGS sequence"/>
</dbReference>
<comment type="caution">
    <text evidence="1">The sequence shown here is derived from an EMBL/GenBank/DDBJ whole genome shotgun (WGS) entry which is preliminary data.</text>
</comment>
<proteinExistence type="predicted"/>
<evidence type="ECO:0000313" key="2">
    <source>
        <dbReference type="Proteomes" id="UP000215335"/>
    </source>
</evidence>
<sequence>MTTGVRRCIAEQNPSERASGGARHSPGVLQAYQLVRVRRYTSFESGSLGEQGSTSDKESETFGASRVIEIIECLWICFGARRWGVVDVTDRGETVLRKCWDCVLGQTSLYDKTKLTLLSVAARSKKVMVCRDRDLLVSEGLGPALSLYGKAKTFHFLRFYKAALARNNRLMCMAG</sequence>
<keyword evidence="2" id="KW-1185">Reference proteome</keyword>
<gene>
    <name evidence="1" type="ORF">TSAR_000913</name>
</gene>
<evidence type="ECO:0000313" key="1">
    <source>
        <dbReference type="EMBL" id="OXU21877.1"/>
    </source>
</evidence>
<protein>
    <submittedName>
        <fullName evidence="1">Uncharacterized protein</fullName>
    </submittedName>
</protein>
<dbReference type="AlphaFoldDB" id="A0A232EU80"/>
<accession>A0A232EU80</accession>
<reference evidence="1 2" key="1">
    <citation type="journal article" date="2017" name="Curr. Biol.">
        <title>The Evolution of Venom by Co-option of Single-Copy Genes.</title>
        <authorList>
            <person name="Martinson E.O."/>
            <person name="Mrinalini"/>
            <person name="Kelkar Y.D."/>
            <person name="Chang C.H."/>
            <person name="Werren J.H."/>
        </authorList>
    </citation>
    <scope>NUCLEOTIDE SEQUENCE [LARGE SCALE GENOMIC DNA]</scope>
    <source>
        <strain evidence="1 2">Alberta</strain>
        <tissue evidence="1">Whole body</tissue>
    </source>
</reference>
<dbReference type="EMBL" id="NNAY01002171">
    <property type="protein sequence ID" value="OXU21877.1"/>
    <property type="molecule type" value="Genomic_DNA"/>
</dbReference>